<evidence type="ECO:0000313" key="2">
    <source>
        <dbReference type="EMBL" id="CAE8614850.1"/>
    </source>
</evidence>
<keyword evidence="3" id="KW-1185">Reference proteome</keyword>
<evidence type="ECO:0000256" key="1">
    <source>
        <dbReference type="SAM" id="SignalP"/>
    </source>
</evidence>
<dbReference type="EMBL" id="CAJNNV010025518">
    <property type="protein sequence ID" value="CAE8614850.1"/>
    <property type="molecule type" value="Genomic_DNA"/>
</dbReference>
<dbReference type="Proteomes" id="UP000654075">
    <property type="component" value="Unassembled WGS sequence"/>
</dbReference>
<keyword evidence="1" id="KW-0732">Signal</keyword>
<gene>
    <name evidence="2" type="ORF">PGLA1383_LOCUS32570</name>
</gene>
<protein>
    <submittedName>
        <fullName evidence="2">Uncharacterized protein</fullName>
    </submittedName>
</protein>
<reference evidence="2" key="1">
    <citation type="submission" date="2021-02" db="EMBL/GenBank/DDBJ databases">
        <authorList>
            <person name="Dougan E. K."/>
            <person name="Rhodes N."/>
            <person name="Thang M."/>
            <person name="Chan C."/>
        </authorList>
    </citation>
    <scope>NUCLEOTIDE SEQUENCE</scope>
</reference>
<accession>A0A813FQS6</accession>
<organism evidence="2 3">
    <name type="scientific">Polarella glacialis</name>
    <name type="common">Dinoflagellate</name>
    <dbReference type="NCBI Taxonomy" id="89957"/>
    <lineage>
        <taxon>Eukaryota</taxon>
        <taxon>Sar</taxon>
        <taxon>Alveolata</taxon>
        <taxon>Dinophyceae</taxon>
        <taxon>Suessiales</taxon>
        <taxon>Suessiaceae</taxon>
        <taxon>Polarella</taxon>
    </lineage>
</organism>
<sequence length="527" mass="58629">MSSSQAWHAISRCITGTCVALATATQLALPESKLHETAGYEAWDFLLWPYRDVPLRVVSQEVDASFLNAESLPDIVRGPPELIWNIMHGGLVLTEFTPEVRRALHRVAFMSPYEGRPDPFRRAKLVVVAGGQALLVSKGCLDDNDHFTLGDYGNEYGEYRWGVFSRFIQRMLPQFSSETDAYFKLQSSVLALPIEVVMIELKFSNEIKHDMIHFKTREGERRSIAQGIPFQEAVIKDISFALAVHKERIFVELVGQMIRVTIRDAKVQDYDLHIKQRPWNTWTSYFGPADPQPLSVVAQTAREKSLMVGDDLSDLYNGRVTAAIPQGEVSVAVTSPDCSGFREALSLHQFRCLSAQSGTRAPPHSALYSLAAKEKLSGDLGTAAESSLKAILARNRHAWPDLAVLHIEGKTASLEVFEGRRLTKGLKLRALTAKLHHGVDLLHLHSCKIPAPALDVLADGGLVLIEGVDCTKPEAFDRFLGQALEIGAVAIGRRIAVIIKPGRYRVDPRRALWPRMREETPMARAEL</sequence>
<feature type="chain" id="PRO_5032697444" evidence="1">
    <location>
        <begin position="25"/>
        <end position="527"/>
    </location>
</feature>
<dbReference type="AlphaFoldDB" id="A0A813FQS6"/>
<feature type="signal peptide" evidence="1">
    <location>
        <begin position="1"/>
        <end position="24"/>
    </location>
</feature>
<evidence type="ECO:0000313" key="3">
    <source>
        <dbReference type="Proteomes" id="UP000654075"/>
    </source>
</evidence>
<name>A0A813FQS6_POLGL</name>
<comment type="caution">
    <text evidence="2">The sequence shown here is derived from an EMBL/GenBank/DDBJ whole genome shotgun (WGS) entry which is preliminary data.</text>
</comment>
<proteinExistence type="predicted"/>